<proteinExistence type="predicted"/>
<dbReference type="Proteomes" id="UP000029553">
    <property type="component" value="Unassembled WGS sequence"/>
</dbReference>
<accession>A0A096FDL1</accession>
<organism evidence="1 2">
    <name type="scientific">Comamonas testosteroni</name>
    <name type="common">Pseudomonas testosteroni</name>
    <dbReference type="NCBI Taxonomy" id="285"/>
    <lineage>
        <taxon>Bacteria</taxon>
        <taxon>Pseudomonadati</taxon>
        <taxon>Pseudomonadota</taxon>
        <taxon>Betaproteobacteria</taxon>
        <taxon>Burkholderiales</taxon>
        <taxon>Comamonadaceae</taxon>
        <taxon>Comamonas</taxon>
    </lineage>
</organism>
<protein>
    <submittedName>
        <fullName evidence="1">Uncharacterized protein</fullName>
    </submittedName>
</protein>
<sequence>MTKDDCASFVLTEGLRIKNIVLLDAVMDDSSNDNGGFVTDIDIATGELSLLIPGLMKALGGDGSTGAGDLPAKCGHFLWRPP</sequence>
<comment type="caution">
    <text evidence="1">The sequence shown here is derived from an EMBL/GenBank/DDBJ whole genome shotgun (WGS) entry which is preliminary data.</text>
</comment>
<dbReference type="EMBL" id="AWOR01000057">
    <property type="protein sequence ID" value="KGH27883.1"/>
    <property type="molecule type" value="Genomic_DNA"/>
</dbReference>
<dbReference type="InterPro" id="IPR007476">
    <property type="entry name" value="RdgC"/>
</dbReference>
<dbReference type="Pfam" id="PF04381">
    <property type="entry name" value="RdgC"/>
    <property type="match status" value="1"/>
</dbReference>
<dbReference type="GO" id="GO:0006310">
    <property type="term" value="P:DNA recombination"/>
    <property type="evidence" value="ECO:0007669"/>
    <property type="project" value="InterPro"/>
</dbReference>
<evidence type="ECO:0000313" key="1">
    <source>
        <dbReference type="EMBL" id="KGH27883.1"/>
    </source>
</evidence>
<gene>
    <name evidence="1" type="ORF">P353_17650</name>
</gene>
<reference evidence="1 2" key="1">
    <citation type="submission" date="2013-09" db="EMBL/GenBank/DDBJ databases">
        <title>High correlation between genotypes and phenotypes of environmental bacteria Comamonas testosteroni strains.</title>
        <authorList>
            <person name="Liu L."/>
            <person name="Zhu W."/>
            <person name="Xia X."/>
            <person name="Xu B."/>
            <person name="Luo M."/>
            <person name="Wang G."/>
        </authorList>
    </citation>
    <scope>NUCLEOTIDE SEQUENCE [LARGE SCALE GENOMIC DNA]</scope>
    <source>
        <strain evidence="1 2">JL40</strain>
    </source>
</reference>
<dbReference type="AlphaFoldDB" id="A0A096FDL1"/>
<name>A0A096FDL1_COMTE</name>
<evidence type="ECO:0000313" key="2">
    <source>
        <dbReference type="Proteomes" id="UP000029553"/>
    </source>
</evidence>